<keyword evidence="7" id="KW-0676">Redox-active center</keyword>
<dbReference type="Proteomes" id="UP001589532">
    <property type="component" value="Unassembled WGS sequence"/>
</dbReference>
<evidence type="ECO:0000256" key="5">
    <source>
        <dbReference type="ARBA" id="ARBA00023002"/>
    </source>
</evidence>
<evidence type="ECO:0000256" key="1">
    <source>
        <dbReference type="ARBA" id="ARBA00003330"/>
    </source>
</evidence>
<dbReference type="InterPro" id="IPR000866">
    <property type="entry name" value="AhpC/TSA"/>
</dbReference>
<evidence type="ECO:0000313" key="13">
    <source>
        <dbReference type="EMBL" id="MFB9626437.1"/>
    </source>
</evidence>
<feature type="domain" description="Thioredoxin" evidence="12">
    <location>
        <begin position="2"/>
        <end position="153"/>
    </location>
</feature>
<keyword evidence="3 13" id="KW-0575">Peroxidase</keyword>
<organism evidence="13 14">
    <name type="scientific">Nonomuraea helvata</name>
    <dbReference type="NCBI Taxonomy" id="37484"/>
    <lineage>
        <taxon>Bacteria</taxon>
        <taxon>Bacillati</taxon>
        <taxon>Actinomycetota</taxon>
        <taxon>Actinomycetes</taxon>
        <taxon>Streptosporangiales</taxon>
        <taxon>Streptosporangiaceae</taxon>
        <taxon>Nonomuraea</taxon>
    </lineage>
</organism>
<dbReference type="RefSeq" id="WP_344984928.1">
    <property type="nucleotide sequence ID" value="NZ_BAAAXV010000001.1"/>
</dbReference>
<keyword evidence="4" id="KW-0049">Antioxidant</keyword>
<name>A0ABV5S456_9ACTN</name>
<comment type="caution">
    <text evidence="13">The sequence shown here is derived from an EMBL/GenBank/DDBJ whole genome shotgun (WGS) entry which is preliminary data.</text>
</comment>
<dbReference type="InterPro" id="IPR013766">
    <property type="entry name" value="Thioredoxin_domain"/>
</dbReference>
<comment type="function">
    <text evidence="1">Thiol-specific peroxidase that catalyzes the reduction of hydrogen peroxide and organic hydroperoxides to water and alcohols, respectively. Plays a role in cell protection against oxidative stress by detoxifying peroxides and as sensor of hydrogen peroxide-mediated signaling events.</text>
</comment>
<dbReference type="PANTHER" id="PTHR42801">
    <property type="entry name" value="THIOREDOXIN-DEPENDENT PEROXIDE REDUCTASE"/>
    <property type="match status" value="1"/>
</dbReference>
<sequence>MLETGSPAPDVVLEDTDGQAVRLSDHRGDHAVLIYFMRSTSCPVCNGHVQDLIRCRDELAADGAQVFVAVPEDRQEAAAWKARRRVPLPVLTGRRGTPHEMIGLSRKVFGSLQQSGSILIDSQGVIRHAHGATMPTGGYDKNGIMAAVRGLRAGRSG</sequence>
<dbReference type="SUPFAM" id="SSF52833">
    <property type="entry name" value="Thioredoxin-like"/>
    <property type="match status" value="1"/>
</dbReference>
<dbReference type="Pfam" id="PF00578">
    <property type="entry name" value="AhpC-TSA"/>
    <property type="match status" value="1"/>
</dbReference>
<evidence type="ECO:0000256" key="7">
    <source>
        <dbReference type="ARBA" id="ARBA00023284"/>
    </source>
</evidence>
<evidence type="ECO:0000259" key="12">
    <source>
        <dbReference type="PROSITE" id="PS51352"/>
    </source>
</evidence>
<evidence type="ECO:0000313" key="14">
    <source>
        <dbReference type="Proteomes" id="UP001589532"/>
    </source>
</evidence>
<keyword evidence="6" id="KW-1015">Disulfide bond</keyword>
<accession>A0ABV5S456</accession>
<proteinExistence type="inferred from homology"/>
<evidence type="ECO:0000256" key="11">
    <source>
        <dbReference type="ARBA" id="ARBA00049091"/>
    </source>
</evidence>
<dbReference type="PANTHER" id="PTHR42801:SF4">
    <property type="entry name" value="AHPC_TSA FAMILY PROTEIN"/>
    <property type="match status" value="1"/>
</dbReference>
<keyword evidence="5 13" id="KW-0560">Oxidoreductase</keyword>
<evidence type="ECO:0000256" key="9">
    <source>
        <dbReference type="ARBA" id="ARBA00038489"/>
    </source>
</evidence>
<evidence type="ECO:0000256" key="8">
    <source>
        <dbReference type="ARBA" id="ARBA00032824"/>
    </source>
</evidence>
<evidence type="ECO:0000256" key="4">
    <source>
        <dbReference type="ARBA" id="ARBA00022862"/>
    </source>
</evidence>
<evidence type="ECO:0000256" key="3">
    <source>
        <dbReference type="ARBA" id="ARBA00022559"/>
    </source>
</evidence>
<dbReference type="InterPro" id="IPR036249">
    <property type="entry name" value="Thioredoxin-like_sf"/>
</dbReference>
<dbReference type="InterPro" id="IPR050924">
    <property type="entry name" value="Peroxiredoxin_BCP/PrxQ"/>
</dbReference>
<dbReference type="EMBL" id="JBHMBW010000022">
    <property type="protein sequence ID" value="MFB9626437.1"/>
    <property type="molecule type" value="Genomic_DNA"/>
</dbReference>
<evidence type="ECO:0000256" key="6">
    <source>
        <dbReference type="ARBA" id="ARBA00023157"/>
    </source>
</evidence>
<comment type="similarity">
    <text evidence="9">Belongs to the peroxiredoxin family. BCP/PrxQ subfamily.</text>
</comment>
<reference evidence="13 14" key="1">
    <citation type="submission" date="2024-09" db="EMBL/GenBank/DDBJ databases">
        <authorList>
            <person name="Sun Q."/>
            <person name="Mori K."/>
        </authorList>
    </citation>
    <scope>NUCLEOTIDE SEQUENCE [LARGE SCALE GENOMIC DNA]</scope>
    <source>
        <strain evidence="13 14">JCM 3143</strain>
    </source>
</reference>
<dbReference type="Gene3D" id="3.40.30.10">
    <property type="entry name" value="Glutaredoxin"/>
    <property type="match status" value="1"/>
</dbReference>
<comment type="catalytic activity">
    <reaction evidence="11">
        <text>a hydroperoxide + [thioredoxin]-dithiol = an alcohol + [thioredoxin]-disulfide + H2O</text>
        <dbReference type="Rhea" id="RHEA:62620"/>
        <dbReference type="Rhea" id="RHEA-COMP:10698"/>
        <dbReference type="Rhea" id="RHEA-COMP:10700"/>
        <dbReference type="ChEBI" id="CHEBI:15377"/>
        <dbReference type="ChEBI" id="CHEBI:29950"/>
        <dbReference type="ChEBI" id="CHEBI:30879"/>
        <dbReference type="ChEBI" id="CHEBI:35924"/>
        <dbReference type="ChEBI" id="CHEBI:50058"/>
        <dbReference type="EC" id="1.11.1.24"/>
    </reaction>
</comment>
<dbReference type="EC" id="1.11.1.24" evidence="2"/>
<evidence type="ECO:0000256" key="2">
    <source>
        <dbReference type="ARBA" id="ARBA00013017"/>
    </source>
</evidence>
<protein>
    <recommendedName>
        <fullName evidence="2">thioredoxin-dependent peroxiredoxin</fullName>
        <ecNumber evidence="2">1.11.1.24</ecNumber>
    </recommendedName>
    <alternativeName>
        <fullName evidence="10">Bacterioferritin comigratory protein</fullName>
    </alternativeName>
    <alternativeName>
        <fullName evidence="8">Thioredoxin peroxidase</fullName>
    </alternativeName>
</protein>
<dbReference type="GO" id="GO:0140824">
    <property type="term" value="F:thioredoxin-dependent peroxiredoxin activity"/>
    <property type="evidence" value="ECO:0007669"/>
    <property type="project" value="UniProtKB-EC"/>
</dbReference>
<gene>
    <name evidence="13" type="ORF">ACFFSA_25405</name>
</gene>
<evidence type="ECO:0000256" key="10">
    <source>
        <dbReference type="ARBA" id="ARBA00041373"/>
    </source>
</evidence>
<dbReference type="PROSITE" id="PS51352">
    <property type="entry name" value="THIOREDOXIN_2"/>
    <property type="match status" value="1"/>
</dbReference>
<keyword evidence="14" id="KW-1185">Reference proteome</keyword>